<sequence>MSIYDDHVAMIACVAEAIGPDLCKEVAFVGGCTTGLLLTDPYTRELVRHTDDVDLIVHVISTRGWHELLDKLRSKGFKEDMQEDGPICAMYLNGLRVDFMPDDASILSFSNIWYRDALQKAEEYRLSEKLTIRLVRPEYFIATKLEAYRNRGNDDPLESRDIEDILNLLDGRPELPAEILAAPKAMRVYISEQFSALLRTRDFDYAVQAAANSDSGREELLVDRIKLVIGFRDLA</sequence>
<organism evidence="1 2">
    <name type="scientific">Aromatoleum toluvorans</name>
    <dbReference type="NCBI Taxonomy" id="92002"/>
    <lineage>
        <taxon>Bacteria</taxon>
        <taxon>Pseudomonadati</taxon>
        <taxon>Pseudomonadota</taxon>
        <taxon>Betaproteobacteria</taxon>
        <taxon>Rhodocyclales</taxon>
        <taxon>Rhodocyclaceae</taxon>
        <taxon>Aromatoleum</taxon>
    </lineage>
</organism>
<gene>
    <name evidence="1" type="ORF">GPA22_01990</name>
</gene>
<name>A0ABX1PVI0_9RHOO</name>
<proteinExistence type="predicted"/>
<reference evidence="1 2" key="1">
    <citation type="submission" date="2019-12" db="EMBL/GenBank/DDBJ databases">
        <title>Comparative genomics gives insights into the taxonomy of the Azoarcus-Aromatoleum group and reveals separate origins of nif in the plant-associated Azoarcus and non-plant-associated Aromatoleum sub-groups.</title>
        <authorList>
            <person name="Lafos M."/>
            <person name="Maluk M."/>
            <person name="Batista M."/>
            <person name="Junghare M."/>
            <person name="Carmona M."/>
            <person name="Faoro H."/>
            <person name="Cruz L.M."/>
            <person name="Battistoni F."/>
            <person name="De Souza E."/>
            <person name="Pedrosa F."/>
            <person name="Chen W.-M."/>
            <person name="Poole P.S."/>
            <person name="Dixon R.A."/>
            <person name="James E.K."/>
        </authorList>
    </citation>
    <scope>NUCLEOTIDE SEQUENCE [LARGE SCALE GENOMIC DNA]</scope>
    <source>
        <strain evidence="1 2">Td21</strain>
    </source>
</reference>
<keyword evidence="2" id="KW-1185">Reference proteome</keyword>
<dbReference type="Pfam" id="PF08843">
    <property type="entry name" value="AbiEii"/>
    <property type="match status" value="1"/>
</dbReference>
<dbReference type="Proteomes" id="UP000623795">
    <property type="component" value="Unassembled WGS sequence"/>
</dbReference>
<evidence type="ECO:0000313" key="2">
    <source>
        <dbReference type="Proteomes" id="UP000623795"/>
    </source>
</evidence>
<dbReference type="EMBL" id="WTVN01000002">
    <property type="protein sequence ID" value="NMG42506.1"/>
    <property type="molecule type" value="Genomic_DNA"/>
</dbReference>
<dbReference type="InterPro" id="IPR014942">
    <property type="entry name" value="AbiEii"/>
</dbReference>
<evidence type="ECO:0008006" key="3">
    <source>
        <dbReference type="Google" id="ProtNLM"/>
    </source>
</evidence>
<comment type="caution">
    <text evidence="1">The sequence shown here is derived from an EMBL/GenBank/DDBJ whole genome shotgun (WGS) entry which is preliminary data.</text>
</comment>
<evidence type="ECO:0000313" key="1">
    <source>
        <dbReference type="EMBL" id="NMG42506.1"/>
    </source>
</evidence>
<dbReference type="RefSeq" id="WP_169254427.1">
    <property type="nucleotide sequence ID" value="NZ_WTVN01000002.1"/>
</dbReference>
<accession>A0ABX1PVI0</accession>
<protein>
    <recommendedName>
        <fullName evidence="3">Nucleotidyl transferase AbiEii toxin, Type IV TA system</fullName>
    </recommendedName>
</protein>